<evidence type="ECO:0000313" key="3">
    <source>
        <dbReference type="EMBL" id="WOX29728.1"/>
    </source>
</evidence>
<dbReference type="Proteomes" id="UP000646877">
    <property type="component" value="Unassembled WGS sequence"/>
</dbReference>
<sequence>MTKQGKQVRSREANKVKNKLPQVTSLANQVAHLGSLVAKLNANSATSAQIQQLISIMTQLNASAVLSPQASFSVPEFQAPATGENAVPSSQLVQQAEQVMLALPDSLQHAISGLSERVAELDFSAASQTVQVELAALAEHVPSLFNAISVAPAVTAATNASKQGQSVIDAQQQFCLDAASLGQALPEFASSLDLAALPKQLLETGNLLSNIEFAEVLKGELGSLTEAAPALLTQFGFDDAANVVTQFAPAVNQLDIPGLIQGDLQSLQQALPSLLEAVDLKSLNQTLAQEIPALAQLDLAGLANGELGSLAATLPNLLEAAGLDGAANSVSAALPALQQLDLGAIADGDIQSLLQSAPALLDALDMQGASQAFDSVLPIAEKLDFKGLMDGELSSLVDAAPEVLRAFELGDAADKLQAAVPGLKQLNLKQIASGDVSSLMAAGPSLLKAFELDGAAGVLEGALPALEKLDVDAILGGDIKSLVSAGPELLNAFGLNDAASVLEQHADLLSNIDLKGVLKGDLSSLTNSLPDLFGEFGLDGISDDLSESFAELESDVEEKKSTRKKGRKKRGRKRNKRARSSNLADKQETSAEREHKPRKINKRSANKPALKLLDGGKAPSVKAQLDNQASQPKSKAKAKKVKMMTAANDASYQKLGSFSPAKGGKLGQLFKGSKKLLGRAAAPLSVALGAFDAFTALTDDTLTTKEKTTQVGAAAGGAGGALAGAAAGAAIGSVVPVVGTAIGGLVGGALGAMGGESIGGWFGDKLGGWFSDDAQDSASGTSSPSVTERLLDSATSFATMGPLGLISDTLGGWLSKGEENVAQTDSKTAAISTPQNSEATKNNALDFVKNNVINELNLATGTAAAFAANQGMTTSKIHRVSKAGDLAGRALNAHTVWETLNNDGLSVKEKAAGIGSTLGGMFSADAVYGALSKSKNPYVRMVAPMAGYLTNNMVGDAIKGWFSDDKTSATNEAKAPDLNSLNQLNASANKASEYSSALQPGAASVTVNANITVNAKDGQQAYEVAQQVKQMLDQQQQQAEQELSARYYNQVA</sequence>
<evidence type="ECO:0000256" key="1">
    <source>
        <dbReference type="SAM" id="MobiDB-lite"/>
    </source>
</evidence>
<keyword evidence="5" id="KW-1185">Reference proteome</keyword>
<name>A0A8I2H3Z4_9GAMM</name>
<dbReference type="EMBL" id="CP137578">
    <property type="protein sequence ID" value="WOX29728.1"/>
    <property type="molecule type" value="Genomic_DNA"/>
</dbReference>
<proteinExistence type="predicted"/>
<protein>
    <submittedName>
        <fullName evidence="2">Phage tail protein</fullName>
    </submittedName>
</protein>
<accession>A0A8I2H3Z4</accession>
<feature type="compositionally biased region" description="Basic residues" evidence="1">
    <location>
        <begin position="561"/>
        <end position="579"/>
    </location>
</feature>
<dbReference type="PANTHER" id="PTHR21525:SF9">
    <property type="entry name" value="CHANNEL_COLICIN DOMAIN-CONTAINING PROTEIN"/>
    <property type="match status" value="1"/>
</dbReference>
<dbReference type="AlphaFoldDB" id="A0A8I2H3Z4"/>
<evidence type="ECO:0000313" key="2">
    <source>
        <dbReference type="EMBL" id="NLR20789.1"/>
    </source>
</evidence>
<feature type="compositionally biased region" description="Basic and acidic residues" evidence="1">
    <location>
        <begin position="585"/>
        <end position="595"/>
    </location>
</feature>
<dbReference type="RefSeq" id="WP_193521608.1">
    <property type="nucleotide sequence ID" value="NZ_CBCSDF010000002.1"/>
</dbReference>
<organism evidence="2 4">
    <name type="scientific">Pseudoalteromonas maricaloris</name>
    <dbReference type="NCBI Taxonomy" id="184924"/>
    <lineage>
        <taxon>Bacteria</taxon>
        <taxon>Pseudomonadati</taxon>
        <taxon>Pseudomonadota</taxon>
        <taxon>Gammaproteobacteria</taxon>
        <taxon>Alteromonadales</taxon>
        <taxon>Pseudoalteromonadaceae</taxon>
        <taxon>Pseudoalteromonas</taxon>
    </lineage>
</organism>
<evidence type="ECO:0000313" key="4">
    <source>
        <dbReference type="Proteomes" id="UP000646877"/>
    </source>
</evidence>
<evidence type="ECO:0000313" key="5">
    <source>
        <dbReference type="Proteomes" id="UP001304419"/>
    </source>
</evidence>
<feature type="compositionally biased region" description="Basic residues" evidence="1">
    <location>
        <begin position="596"/>
        <end position="605"/>
    </location>
</feature>
<dbReference type="PANTHER" id="PTHR21525">
    <property type="entry name" value="MOTILE SPERM PROTEIN"/>
    <property type="match status" value="1"/>
</dbReference>
<gene>
    <name evidence="2" type="ORF">F9Y85_05530</name>
    <name evidence="3" type="ORF">R5H13_05555</name>
</gene>
<dbReference type="EMBL" id="WEIA01000002">
    <property type="protein sequence ID" value="NLR20789.1"/>
    <property type="molecule type" value="Genomic_DNA"/>
</dbReference>
<feature type="region of interest" description="Disordered" evidence="1">
    <location>
        <begin position="552"/>
        <end position="615"/>
    </location>
</feature>
<dbReference type="Proteomes" id="UP001304419">
    <property type="component" value="Chromosome 1"/>
</dbReference>
<reference evidence="2" key="1">
    <citation type="submission" date="2019-10" db="EMBL/GenBank/DDBJ databases">
        <authorList>
            <person name="Paulsen S."/>
        </authorList>
    </citation>
    <scope>NUCLEOTIDE SEQUENCE</scope>
    <source>
        <strain evidence="2">LMG 19692</strain>
    </source>
</reference>
<reference evidence="3 5" key="2">
    <citation type="submission" date="2023-10" db="EMBL/GenBank/DDBJ databases">
        <title>To unveil natural product biosynthetic capacity in Pseudoalteromonas.</title>
        <authorList>
            <person name="Wang J."/>
        </authorList>
    </citation>
    <scope>NUCLEOTIDE SEQUENCE [LARGE SCALE GENOMIC DNA]</scope>
    <source>
        <strain evidence="3 5">DSM 15914</strain>
    </source>
</reference>